<keyword evidence="1" id="KW-1133">Transmembrane helix</keyword>
<name>A0AA38KSQ2_9AGAR</name>
<evidence type="ECO:0000313" key="3">
    <source>
        <dbReference type="Proteomes" id="UP001163798"/>
    </source>
</evidence>
<keyword evidence="3" id="KW-1185">Reference proteome</keyword>
<keyword evidence="1" id="KW-0472">Membrane</keyword>
<dbReference type="Proteomes" id="UP001163798">
    <property type="component" value="Unassembled WGS sequence"/>
</dbReference>
<protein>
    <submittedName>
        <fullName evidence="2">Uncharacterized protein</fullName>
    </submittedName>
</protein>
<keyword evidence="1" id="KW-0812">Transmembrane</keyword>
<evidence type="ECO:0000313" key="2">
    <source>
        <dbReference type="EMBL" id="KAJ3788190.1"/>
    </source>
</evidence>
<gene>
    <name evidence="2" type="ORF">GGU10DRAFT_346936</name>
</gene>
<feature type="transmembrane region" description="Helical" evidence="1">
    <location>
        <begin position="42"/>
        <end position="67"/>
    </location>
</feature>
<dbReference type="EMBL" id="MU793279">
    <property type="protein sequence ID" value="KAJ3788190.1"/>
    <property type="molecule type" value="Genomic_DNA"/>
</dbReference>
<evidence type="ECO:0000256" key="1">
    <source>
        <dbReference type="SAM" id="Phobius"/>
    </source>
</evidence>
<proteinExistence type="predicted"/>
<reference evidence="2" key="1">
    <citation type="submission" date="2022-08" db="EMBL/GenBank/DDBJ databases">
        <authorList>
            <consortium name="DOE Joint Genome Institute"/>
            <person name="Min B."/>
            <person name="Riley R."/>
            <person name="Sierra-Patev S."/>
            <person name="Naranjo-Ortiz M."/>
            <person name="Looney B."/>
            <person name="Konkel Z."/>
            <person name="Slot J.C."/>
            <person name="Sakamoto Y."/>
            <person name="Steenwyk J.L."/>
            <person name="Rokas A."/>
            <person name="Carro J."/>
            <person name="Camarero S."/>
            <person name="Ferreira P."/>
            <person name="Molpeceres G."/>
            <person name="Ruiz-Duenas F.J."/>
            <person name="Serrano A."/>
            <person name="Henrissat B."/>
            <person name="Drula E."/>
            <person name="Hughes K.W."/>
            <person name="Mata J.L."/>
            <person name="Ishikawa N.K."/>
            <person name="Vargas-Isla R."/>
            <person name="Ushijima S."/>
            <person name="Smith C.A."/>
            <person name="Ahrendt S."/>
            <person name="Andreopoulos W."/>
            <person name="He G."/>
            <person name="Labutti K."/>
            <person name="Lipzen A."/>
            <person name="Ng V."/>
            <person name="Sandor L."/>
            <person name="Barry K."/>
            <person name="Martinez A.T."/>
            <person name="Xiao Y."/>
            <person name="Gibbons J.G."/>
            <person name="Terashima K."/>
            <person name="Hibbett D.S."/>
            <person name="Grigoriev I.V."/>
        </authorList>
    </citation>
    <scope>NUCLEOTIDE SEQUENCE</scope>
    <source>
        <strain evidence="2">TFB10291</strain>
    </source>
</reference>
<dbReference type="AlphaFoldDB" id="A0AA38KSQ2"/>
<organism evidence="2 3">
    <name type="scientific">Lentinula aff. detonsa</name>
    <dbReference type="NCBI Taxonomy" id="2804958"/>
    <lineage>
        <taxon>Eukaryota</taxon>
        <taxon>Fungi</taxon>
        <taxon>Dikarya</taxon>
        <taxon>Basidiomycota</taxon>
        <taxon>Agaricomycotina</taxon>
        <taxon>Agaricomycetes</taxon>
        <taxon>Agaricomycetidae</taxon>
        <taxon>Agaricales</taxon>
        <taxon>Marasmiineae</taxon>
        <taxon>Omphalotaceae</taxon>
        <taxon>Lentinula</taxon>
    </lineage>
</organism>
<sequence>MTLCSVRPPSEYMDNSFYHLFRRHSLSSCPTSFLFLPVFRSAFSLFFFLLVLLLVPGLTLLTLVFRSHRCYFTLFLYVFRPQNTITRALFPSSPYVLPWFLLISLCYRFPFVSL</sequence>
<comment type="caution">
    <text evidence="2">The sequence shown here is derived from an EMBL/GenBank/DDBJ whole genome shotgun (WGS) entry which is preliminary data.</text>
</comment>
<feature type="transmembrane region" description="Helical" evidence="1">
    <location>
        <begin position="88"/>
        <end position="110"/>
    </location>
</feature>
<accession>A0AA38KSQ2</accession>